<organism evidence="2 3">
    <name type="scientific">Anopheles maculatus</name>
    <dbReference type="NCBI Taxonomy" id="74869"/>
    <lineage>
        <taxon>Eukaryota</taxon>
        <taxon>Metazoa</taxon>
        <taxon>Ecdysozoa</taxon>
        <taxon>Arthropoda</taxon>
        <taxon>Hexapoda</taxon>
        <taxon>Insecta</taxon>
        <taxon>Pterygota</taxon>
        <taxon>Neoptera</taxon>
        <taxon>Endopterygota</taxon>
        <taxon>Diptera</taxon>
        <taxon>Nematocera</taxon>
        <taxon>Culicoidea</taxon>
        <taxon>Culicidae</taxon>
        <taxon>Anophelinae</taxon>
        <taxon>Anopheles</taxon>
        <taxon>Anopheles maculatus group</taxon>
    </lineage>
</organism>
<evidence type="ECO:0000256" key="1">
    <source>
        <dbReference type="SAM" id="MobiDB-lite"/>
    </source>
</evidence>
<feature type="region of interest" description="Disordered" evidence="1">
    <location>
        <begin position="54"/>
        <end position="74"/>
    </location>
</feature>
<proteinExistence type="predicted"/>
<sequence>MRTLMLRYFRSVRVLLLGSYRELDEPSDKWYSSLQIPLLLFTHKLPESMECIPTTASNESHSDGEENEPGSLSTSDNGFILPEHAEMGVVLQFSTVCHFVRYCEDLHPLHKLQRYVHGNYLIFIQQSTGSIEVLRHTVN</sequence>
<dbReference type="AlphaFoldDB" id="A0A182T2J2"/>
<evidence type="ECO:0000313" key="3">
    <source>
        <dbReference type="Proteomes" id="UP000075901"/>
    </source>
</evidence>
<dbReference type="EnsemblMetazoa" id="AMAM018332-RA">
    <property type="protein sequence ID" value="AMAM018332-PA"/>
    <property type="gene ID" value="AMAM018332"/>
</dbReference>
<reference evidence="3" key="1">
    <citation type="submission" date="2013-09" db="EMBL/GenBank/DDBJ databases">
        <title>The Genome Sequence of Anopheles maculatus species B.</title>
        <authorList>
            <consortium name="The Broad Institute Genomics Platform"/>
            <person name="Neafsey D.E."/>
            <person name="Besansky N."/>
            <person name="Howell P."/>
            <person name="Walton C."/>
            <person name="Young S.K."/>
            <person name="Zeng Q."/>
            <person name="Gargeya S."/>
            <person name="Fitzgerald M."/>
            <person name="Haas B."/>
            <person name="Abouelleil A."/>
            <person name="Allen A.W."/>
            <person name="Alvarado L."/>
            <person name="Arachchi H.M."/>
            <person name="Berlin A.M."/>
            <person name="Chapman S.B."/>
            <person name="Gainer-Dewar J."/>
            <person name="Goldberg J."/>
            <person name="Griggs A."/>
            <person name="Gujja S."/>
            <person name="Hansen M."/>
            <person name="Howarth C."/>
            <person name="Imamovic A."/>
            <person name="Ireland A."/>
            <person name="Larimer J."/>
            <person name="McCowan C."/>
            <person name="Murphy C."/>
            <person name="Pearson M."/>
            <person name="Poon T.W."/>
            <person name="Priest M."/>
            <person name="Roberts A."/>
            <person name="Saif S."/>
            <person name="Shea T."/>
            <person name="Sisk P."/>
            <person name="Sykes S."/>
            <person name="Wortman J."/>
            <person name="Nusbaum C."/>
            <person name="Birren B."/>
        </authorList>
    </citation>
    <scope>NUCLEOTIDE SEQUENCE [LARGE SCALE GENOMIC DNA]</scope>
    <source>
        <strain evidence="3">maculatus3</strain>
    </source>
</reference>
<dbReference type="Proteomes" id="UP000075901">
    <property type="component" value="Unassembled WGS sequence"/>
</dbReference>
<evidence type="ECO:0000313" key="2">
    <source>
        <dbReference type="EnsemblMetazoa" id="AMAM018332-PA"/>
    </source>
</evidence>
<keyword evidence="3" id="KW-1185">Reference proteome</keyword>
<dbReference type="VEuPathDB" id="VectorBase:AMAM018332"/>
<protein>
    <submittedName>
        <fullName evidence="2">Uncharacterized protein</fullName>
    </submittedName>
</protein>
<reference evidence="2" key="2">
    <citation type="submission" date="2020-05" db="UniProtKB">
        <authorList>
            <consortium name="EnsemblMetazoa"/>
        </authorList>
    </citation>
    <scope>IDENTIFICATION</scope>
    <source>
        <strain evidence="2">maculatus3</strain>
    </source>
</reference>
<accession>A0A182T2J2</accession>
<name>A0A182T2J2_9DIPT</name>